<reference evidence="7" key="2">
    <citation type="submission" date="2020-09" db="EMBL/GenBank/DDBJ databases">
        <authorList>
            <person name="Sun Q."/>
            <person name="Zhou Y."/>
        </authorList>
    </citation>
    <scope>NUCLEOTIDE SEQUENCE</scope>
    <source>
        <strain evidence="7">CGMCC 1.15179</strain>
    </source>
</reference>
<protein>
    <recommendedName>
        <fullName evidence="6">Methylamine utilisation protein MauE domain-containing protein</fullName>
    </recommendedName>
</protein>
<organism evidence="7 8">
    <name type="scientific">Marinithermofilum abyssi</name>
    <dbReference type="NCBI Taxonomy" id="1571185"/>
    <lineage>
        <taxon>Bacteria</taxon>
        <taxon>Bacillati</taxon>
        <taxon>Bacillota</taxon>
        <taxon>Bacilli</taxon>
        <taxon>Bacillales</taxon>
        <taxon>Thermoactinomycetaceae</taxon>
        <taxon>Marinithermofilum</taxon>
    </lineage>
</organism>
<feature type="transmembrane region" description="Helical" evidence="5">
    <location>
        <begin position="116"/>
        <end position="135"/>
    </location>
</feature>
<name>A0A8J2VBV4_9BACL</name>
<evidence type="ECO:0000256" key="3">
    <source>
        <dbReference type="ARBA" id="ARBA00022989"/>
    </source>
</evidence>
<gene>
    <name evidence="7" type="ORF">GCM10011571_14810</name>
</gene>
<evidence type="ECO:0000256" key="5">
    <source>
        <dbReference type="SAM" id="Phobius"/>
    </source>
</evidence>
<keyword evidence="4 5" id="KW-0472">Membrane</keyword>
<evidence type="ECO:0000259" key="6">
    <source>
        <dbReference type="Pfam" id="PF07291"/>
    </source>
</evidence>
<proteinExistence type="predicted"/>
<dbReference type="GO" id="GO:0030416">
    <property type="term" value="P:methylamine metabolic process"/>
    <property type="evidence" value="ECO:0007669"/>
    <property type="project" value="InterPro"/>
</dbReference>
<keyword evidence="2 5" id="KW-0812">Transmembrane</keyword>
<feature type="transmembrane region" description="Helical" evidence="5">
    <location>
        <begin position="6"/>
        <end position="27"/>
    </location>
</feature>
<evidence type="ECO:0000256" key="1">
    <source>
        <dbReference type="ARBA" id="ARBA00004141"/>
    </source>
</evidence>
<dbReference type="InterPro" id="IPR009908">
    <property type="entry name" value="Methylamine_util_MauE"/>
</dbReference>
<feature type="domain" description="Methylamine utilisation protein MauE" evidence="6">
    <location>
        <begin position="3"/>
        <end position="131"/>
    </location>
</feature>
<feature type="transmembrane region" description="Helical" evidence="5">
    <location>
        <begin position="48"/>
        <end position="65"/>
    </location>
</feature>
<feature type="transmembrane region" description="Helical" evidence="5">
    <location>
        <begin position="71"/>
        <end position="88"/>
    </location>
</feature>
<dbReference type="Pfam" id="PF07291">
    <property type="entry name" value="MauE"/>
    <property type="match status" value="1"/>
</dbReference>
<keyword evidence="3 5" id="KW-1133">Transmembrane helix</keyword>
<comment type="caution">
    <text evidence="7">The sequence shown here is derived from an EMBL/GenBank/DDBJ whole genome shotgun (WGS) entry which is preliminary data.</text>
</comment>
<dbReference type="UniPathway" id="UPA00895"/>
<dbReference type="EMBL" id="BMHQ01000004">
    <property type="protein sequence ID" value="GGE14394.1"/>
    <property type="molecule type" value="Genomic_DNA"/>
</dbReference>
<comment type="subcellular location">
    <subcellularLocation>
        <location evidence="1">Membrane</location>
        <topology evidence="1">Multi-pass membrane protein</topology>
    </subcellularLocation>
</comment>
<dbReference type="Proteomes" id="UP000625210">
    <property type="component" value="Unassembled WGS sequence"/>
</dbReference>
<evidence type="ECO:0000256" key="4">
    <source>
        <dbReference type="ARBA" id="ARBA00023136"/>
    </source>
</evidence>
<reference evidence="7" key="1">
    <citation type="journal article" date="2014" name="Int. J. Syst. Evol. Microbiol.">
        <title>Complete genome sequence of Corynebacterium casei LMG S-19264T (=DSM 44701T), isolated from a smear-ripened cheese.</title>
        <authorList>
            <consortium name="US DOE Joint Genome Institute (JGI-PGF)"/>
            <person name="Walter F."/>
            <person name="Albersmeier A."/>
            <person name="Kalinowski J."/>
            <person name="Ruckert C."/>
        </authorList>
    </citation>
    <scope>NUCLEOTIDE SEQUENCE</scope>
    <source>
        <strain evidence="7">CGMCC 1.15179</strain>
    </source>
</reference>
<feature type="transmembrane region" description="Helical" evidence="5">
    <location>
        <begin position="141"/>
        <end position="163"/>
    </location>
</feature>
<accession>A0A8J2VBV4</accession>
<evidence type="ECO:0000313" key="8">
    <source>
        <dbReference type="Proteomes" id="UP000625210"/>
    </source>
</evidence>
<dbReference type="AlphaFoldDB" id="A0A8J2VBV4"/>
<sequence>MEEIIYSVLTIYLCSIFLFSSIFKFLRLPSFVALVEAYGVLPSPYDRIFGYLLPPIELLGASLLLFPSTAVWGSFLLMGLLLCFAYAIRSVIRSGKVITCGCYGDFLDVQVDRWTLTKIGFLFVTCIVLALGHHFSDEIHFRFPLITVGVTLALLTVLVQKVWSSHQKALSKLKYPHKHLSGPLRKEEYHE</sequence>
<evidence type="ECO:0000313" key="7">
    <source>
        <dbReference type="EMBL" id="GGE14394.1"/>
    </source>
</evidence>
<dbReference type="GO" id="GO:0016020">
    <property type="term" value="C:membrane"/>
    <property type="evidence" value="ECO:0007669"/>
    <property type="project" value="UniProtKB-SubCell"/>
</dbReference>
<evidence type="ECO:0000256" key="2">
    <source>
        <dbReference type="ARBA" id="ARBA00022692"/>
    </source>
</evidence>
<keyword evidence="8" id="KW-1185">Reference proteome</keyword>